<dbReference type="GO" id="GO:0016405">
    <property type="term" value="F:CoA-ligase activity"/>
    <property type="evidence" value="ECO:0007669"/>
    <property type="project" value="TreeGrafter"/>
</dbReference>
<dbReference type="SUPFAM" id="SSF56801">
    <property type="entry name" value="Acetyl-CoA synthetase-like"/>
    <property type="match status" value="1"/>
</dbReference>
<reference evidence="2 3" key="1">
    <citation type="submission" date="2016-06" db="EMBL/GenBank/DDBJ databases">
        <title>Evolution of pathogenesis and genome organization in the Tremellales.</title>
        <authorList>
            <person name="Cuomo C."/>
            <person name="Litvintseva A."/>
            <person name="Heitman J."/>
            <person name="Chen Y."/>
            <person name="Sun S."/>
            <person name="Springer D."/>
            <person name="Dromer F."/>
            <person name="Young S."/>
            <person name="Zeng Q."/>
            <person name="Chapman S."/>
            <person name="Gujja S."/>
            <person name="Saif S."/>
            <person name="Birren B."/>
        </authorList>
    </citation>
    <scope>NUCLEOTIDE SEQUENCE [LARGE SCALE GENOMIC DNA]</scope>
    <source>
        <strain evidence="2 3">ATCC 28783</strain>
    </source>
</reference>
<dbReference type="InterPro" id="IPR000873">
    <property type="entry name" value="AMP-dep_synth/lig_dom"/>
</dbReference>
<keyword evidence="3" id="KW-1185">Reference proteome</keyword>
<proteinExistence type="predicted"/>
<dbReference type="Gene3D" id="3.40.50.12780">
    <property type="entry name" value="N-terminal domain of ligase-like"/>
    <property type="match status" value="1"/>
</dbReference>
<dbReference type="PANTHER" id="PTHR24096:SF393">
    <property type="entry name" value="LIGASE, PUTATIVE-RELATED"/>
    <property type="match status" value="1"/>
</dbReference>
<dbReference type="InterPro" id="IPR042099">
    <property type="entry name" value="ANL_N_sf"/>
</dbReference>
<dbReference type="Pfam" id="PF00501">
    <property type="entry name" value="AMP-binding"/>
    <property type="match status" value="1"/>
</dbReference>
<dbReference type="Proteomes" id="UP000289152">
    <property type="component" value="Unassembled WGS sequence"/>
</dbReference>
<dbReference type="STRING" id="5217.A0A4Q1BJ52"/>
<dbReference type="AlphaFoldDB" id="A0A4Q1BJ52"/>
<dbReference type="PANTHER" id="PTHR24096">
    <property type="entry name" value="LONG-CHAIN-FATTY-ACID--COA LIGASE"/>
    <property type="match status" value="1"/>
</dbReference>
<dbReference type="GO" id="GO:0019748">
    <property type="term" value="P:secondary metabolic process"/>
    <property type="evidence" value="ECO:0007669"/>
    <property type="project" value="TreeGrafter"/>
</dbReference>
<organism evidence="2 3">
    <name type="scientific">Tremella mesenterica</name>
    <name type="common">Jelly fungus</name>
    <dbReference type="NCBI Taxonomy" id="5217"/>
    <lineage>
        <taxon>Eukaryota</taxon>
        <taxon>Fungi</taxon>
        <taxon>Dikarya</taxon>
        <taxon>Basidiomycota</taxon>
        <taxon>Agaricomycotina</taxon>
        <taxon>Tremellomycetes</taxon>
        <taxon>Tremellales</taxon>
        <taxon>Tremellaceae</taxon>
        <taxon>Tremella</taxon>
    </lineage>
</organism>
<evidence type="ECO:0000313" key="2">
    <source>
        <dbReference type="EMBL" id="RXK37731.1"/>
    </source>
</evidence>
<protein>
    <recommendedName>
        <fullName evidence="1">AMP-dependent synthetase/ligase domain-containing protein</fullName>
    </recommendedName>
</protein>
<accession>A0A4Q1BJ52</accession>
<feature type="domain" description="AMP-dependent synthetase/ligase" evidence="1">
    <location>
        <begin position="57"/>
        <end position="437"/>
    </location>
</feature>
<dbReference type="EMBL" id="SDIL01000061">
    <property type="protein sequence ID" value="RXK37731.1"/>
    <property type="molecule type" value="Genomic_DNA"/>
</dbReference>
<sequence>MGSKGVKRQLSIAECDRILTAPGQILEMDYLTLHGRRVRVWKNTPRTFRESLLDKMTTYHERIFLSFPSVQGREYLTYGQVMEKSLELAAWMRSRGLGLGSKVGIVGMNCPEWIIAFTAVQIIGGISVCVNAWLPVEQLKHCLIKTRPALVLMDQERADDLVDWLPSLKQSEIESYCWASGTTLPSLQDAVKTISVAERDGLLRGKGVESLGPESDAVIFFTSGTGGPPKAVLSTQRMALTNIWSGLVAPARAALRAGLPIPPLPQPSHPQRTVLLAIPLFHVTGCLSWLMRAFFAGSKMVLLPKWSTTEAIRVIQSEGVTVIGGVPAVVSAILQSSHLPQTHVPETVFYGGAPPSNQLPKEIKSRWPKAGLVQGYGLTETNAYVCSIAGGDYLARRGPPVPVTDTMIVDPVTREPLPIGTTGLLLVRGPQVMKCYYDDEEATRKAIDEEGWLDTGDGASVDAEGFVYIKDRCKATGK</sequence>
<evidence type="ECO:0000259" key="1">
    <source>
        <dbReference type="Pfam" id="PF00501"/>
    </source>
</evidence>
<dbReference type="VEuPathDB" id="FungiDB:TREMEDRAFT_74398"/>
<dbReference type="OrthoDB" id="10253115at2759"/>
<evidence type="ECO:0000313" key="3">
    <source>
        <dbReference type="Proteomes" id="UP000289152"/>
    </source>
</evidence>
<dbReference type="InParanoid" id="A0A4Q1BJ52"/>
<name>A0A4Q1BJ52_TREME</name>
<gene>
    <name evidence="2" type="ORF">M231_04980</name>
</gene>
<comment type="caution">
    <text evidence="2">The sequence shown here is derived from an EMBL/GenBank/DDBJ whole genome shotgun (WGS) entry which is preliminary data.</text>
</comment>